<dbReference type="GO" id="GO:0005615">
    <property type="term" value="C:extracellular space"/>
    <property type="evidence" value="ECO:0007669"/>
    <property type="project" value="TreeGrafter"/>
</dbReference>
<accession>A0A8B9NBT5</accession>
<keyword evidence="3" id="KW-0732">Signal</keyword>
<evidence type="ECO:0000313" key="10">
    <source>
        <dbReference type="Proteomes" id="UP000694541"/>
    </source>
</evidence>
<dbReference type="Proteomes" id="UP000694541">
    <property type="component" value="Unplaced"/>
</dbReference>
<evidence type="ECO:0000256" key="5">
    <source>
        <dbReference type="ARBA" id="ARBA00023157"/>
    </source>
</evidence>
<evidence type="ECO:0000256" key="2">
    <source>
        <dbReference type="ARBA" id="ARBA00022525"/>
    </source>
</evidence>
<comment type="caution">
    <text evidence="7">Lacks conserved residue(s) required for the propagation of feature annotation.</text>
</comment>
<dbReference type="InterPro" id="IPR036857">
    <property type="entry name" value="Thyroglobulin_1_sf"/>
</dbReference>
<keyword evidence="5 7" id="KW-1015">Disulfide bond</keyword>
<evidence type="ECO:0000256" key="4">
    <source>
        <dbReference type="ARBA" id="ARBA00022737"/>
    </source>
</evidence>
<dbReference type="AlphaFoldDB" id="A0A8B9NBT5"/>
<dbReference type="SMART" id="SM00211">
    <property type="entry name" value="TY"/>
    <property type="match status" value="1"/>
</dbReference>
<evidence type="ECO:0000256" key="6">
    <source>
        <dbReference type="ARBA" id="ARBA00023180"/>
    </source>
</evidence>
<keyword evidence="4" id="KW-0677">Repeat</keyword>
<evidence type="ECO:0000313" key="9">
    <source>
        <dbReference type="Ensembl" id="ENSANIP00000020710.1"/>
    </source>
</evidence>
<proteinExistence type="predicted"/>
<dbReference type="GO" id="GO:0030198">
    <property type="term" value="P:extracellular matrix organization"/>
    <property type="evidence" value="ECO:0007669"/>
    <property type="project" value="TreeGrafter"/>
</dbReference>
<keyword evidence="6" id="KW-0325">Glycoprotein</keyword>
<evidence type="ECO:0000256" key="3">
    <source>
        <dbReference type="ARBA" id="ARBA00022729"/>
    </source>
</evidence>
<dbReference type="GO" id="GO:0008201">
    <property type="term" value="F:heparin binding"/>
    <property type="evidence" value="ECO:0007669"/>
    <property type="project" value="TreeGrafter"/>
</dbReference>
<name>A0A8B9NBT5_9AVES</name>
<dbReference type="PROSITE" id="PS51162">
    <property type="entry name" value="THYROGLOBULIN_1_2"/>
    <property type="match status" value="1"/>
</dbReference>
<evidence type="ECO:0000256" key="7">
    <source>
        <dbReference type="PROSITE-ProRule" id="PRU00500"/>
    </source>
</evidence>
<dbReference type="SUPFAM" id="SSF57610">
    <property type="entry name" value="Thyroglobulin type-1 domain"/>
    <property type="match status" value="1"/>
</dbReference>
<protein>
    <recommendedName>
        <fullName evidence="8">Thyroglobulin type-1 domain-containing protein</fullName>
    </recommendedName>
</protein>
<dbReference type="GO" id="GO:0050840">
    <property type="term" value="F:extracellular matrix binding"/>
    <property type="evidence" value="ECO:0007669"/>
    <property type="project" value="TreeGrafter"/>
</dbReference>
<sequence>EEDDLDLIFFLHPPSNLPPIFQRKFTPVTRKGLYKPVQCHQSTGYCWCVLVDTGRPLPELTTLSVMFPIECYSAAPSL</sequence>
<comment type="subcellular location">
    <subcellularLocation>
        <location evidence="1">Secreted</location>
    </subcellularLocation>
</comment>
<keyword evidence="2" id="KW-0964">Secreted</keyword>
<feature type="disulfide bond" evidence="7">
    <location>
        <begin position="39"/>
        <end position="46"/>
    </location>
</feature>
<evidence type="ECO:0000256" key="1">
    <source>
        <dbReference type="ARBA" id="ARBA00004613"/>
    </source>
</evidence>
<keyword evidence="10" id="KW-1185">Reference proteome</keyword>
<dbReference type="CDD" id="cd00191">
    <property type="entry name" value="TY"/>
    <property type="match status" value="1"/>
</dbReference>
<dbReference type="GO" id="GO:0005604">
    <property type="term" value="C:basement membrane"/>
    <property type="evidence" value="ECO:0007669"/>
    <property type="project" value="TreeGrafter"/>
</dbReference>
<dbReference type="InterPro" id="IPR051950">
    <property type="entry name" value="Dev_reg/Prot_inhib"/>
</dbReference>
<dbReference type="InterPro" id="IPR000716">
    <property type="entry name" value="Thyroglobulin_1"/>
</dbReference>
<dbReference type="PANTHER" id="PTHR12352">
    <property type="entry name" value="SECRETED MODULAR CALCIUM-BINDING PROTEIN"/>
    <property type="match status" value="1"/>
</dbReference>
<dbReference type="FunFam" id="4.10.800.10:FF:000004">
    <property type="entry name" value="SPARC-related modular calcium-binding protein 1"/>
    <property type="match status" value="1"/>
</dbReference>
<dbReference type="Gene3D" id="4.10.800.10">
    <property type="entry name" value="Thyroglobulin type-1"/>
    <property type="match status" value="1"/>
</dbReference>
<reference evidence="9" key="2">
    <citation type="submission" date="2025-09" db="UniProtKB">
        <authorList>
            <consortium name="Ensembl"/>
        </authorList>
    </citation>
    <scope>IDENTIFICATION</scope>
</reference>
<feature type="domain" description="Thyroglobulin type-1" evidence="8">
    <location>
        <begin position="1"/>
        <end position="71"/>
    </location>
</feature>
<dbReference type="PANTHER" id="PTHR12352:SF13">
    <property type="entry name" value="SPARC-RELATED MODULAR CALCIUM-BINDING PROTEIN 1"/>
    <property type="match status" value="1"/>
</dbReference>
<reference evidence="9" key="1">
    <citation type="submission" date="2025-08" db="UniProtKB">
        <authorList>
            <consortium name="Ensembl"/>
        </authorList>
    </citation>
    <scope>IDENTIFICATION</scope>
</reference>
<dbReference type="Ensembl" id="ENSANIT00000021398.1">
    <property type="protein sequence ID" value="ENSANIP00000020710.1"/>
    <property type="gene ID" value="ENSANIG00000014072.1"/>
</dbReference>
<evidence type="ECO:0000259" key="8">
    <source>
        <dbReference type="PROSITE" id="PS51162"/>
    </source>
</evidence>
<organism evidence="9 10">
    <name type="scientific">Accipiter nisus</name>
    <name type="common">Eurasian sparrowhawk</name>
    <dbReference type="NCBI Taxonomy" id="211598"/>
    <lineage>
        <taxon>Eukaryota</taxon>
        <taxon>Metazoa</taxon>
        <taxon>Chordata</taxon>
        <taxon>Craniata</taxon>
        <taxon>Vertebrata</taxon>
        <taxon>Euteleostomi</taxon>
        <taxon>Archelosauria</taxon>
        <taxon>Archosauria</taxon>
        <taxon>Dinosauria</taxon>
        <taxon>Saurischia</taxon>
        <taxon>Theropoda</taxon>
        <taxon>Coelurosauria</taxon>
        <taxon>Aves</taxon>
        <taxon>Neognathae</taxon>
        <taxon>Neoaves</taxon>
        <taxon>Telluraves</taxon>
        <taxon>Accipitrimorphae</taxon>
        <taxon>Accipitriformes</taxon>
        <taxon>Accipitridae</taxon>
        <taxon>Accipitrinae</taxon>
        <taxon>Accipiter</taxon>
    </lineage>
</organism>
<dbReference type="Pfam" id="PF00086">
    <property type="entry name" value="Thyroglobulin_1"/>
    <property type="match status" value="1"/>
</dbReference>